<dbReference type="Gene3D" id="1.10.287.130">
    <property type="match status" value="1"/>
</dbReference>
<gene>
    <name evidence="17" type="ORF">CWB96_16610</name>
    <name evidence="16" type="ORF">CWB97_20355</name>
</gene>
<dbReference type="InterPro" id="IPR050398">
    <property type="entry name" value="HssS/ArlS-like"/>
</dbReference>
<keyword evidence="11 14" id="KW-1133">Transmembrane helix</keyword>
<sequence length="391" mass="44521">MNNKQSLFRYLSVRLGFCACLVMLLWGGIAKIGYDFALDGTAAHYLFYDAEQASASFVSLPYADDFKLITTSVNELPSWTISLWETDQLPINTVYFGHHATDAVYVLPYQAESSQDVIFVMHYFSEEESPSILPLVILMMATLTVLFFYTTGKSAYQIRQQTQQLNQLIAKNKPHITFKFIELQNVAEALILARESERHTQHKERIFSAYLSHEVRTPLTQMSHSLSRLQQLDDLPLESLDIISQLAHGQSTLNEISTAILALWQINTQDFKPLCLEKALGNLTPFYQKLGLTVETHITDKATIEAHLPLANLLFSQLYRNAMQHGSGALCITLLHDQVIFKNSVSTHNKHRQGTGLGLLLLQQVCEQLHWHYKIAHQRHSYTVHIMFSPK</sequence>
<evidence type="ECO:0000313" key="18">
    <source>
        <dbReference type="Proteomes" id="UP000305730"/>
    </source>
</evidence>
<evidence type="ECO:0000256" key="10">
    <source>
        <dbReference type="ARBA" id="ARBA00022840"/>
    </source>
</evidence>
<keyword evidence="10" id="KW-0067">ATP-binding</keyword>
<dbReference type="GO" id="GO:0005524">
    <property type="term" value="F:ATP binding"/>
    <property type="evidence" value="ECO:0007669"/>
    <property type="project" value="UniProtKB-KW"/>
</dbReference>
<keyword evidence="4" id="KW-1003">Cell membrane</keyword>
<feature type="transmembrane region" description="Helical" evidence="14">
    <location>
        <begin position="131"/>
        <end position="149"/>
    </location>
</feature>
<comment type="catalytic activity">
    <reaction evidence="1">
        <text>ATP + protein L-histidine = ADP + protein N-phospho-L-histidine.</text>
        <dbReference type="EC" id="2.7.13.3"/>
    </reaction>
</comment>
<evidence type="ECO:0000256" key="3">
    <source>
        <dbReference type="ARBA" id="ARBA00012438"/>
    </source>
</evidence>
<dbReference type="SMART" id="SM00388">
    <property type="entry name" value="HisKA"/>
    <property type="match status" value="1"/>
</dbReference>
<comment type="caution">
    <text evidence="17">The sequence shown here is derived from an EMBL/GenBank/DDBJ whole genome shotgun (WGS) entry which is preliminary data.</text>
</comment>
<evidence type="ECO:0000256" key="1">
    <source>
        <dbReference type="ARBA" id="ARBA00000085"/>
    </source>
</evidence>
<accession>A0A5S3XKY0</accession>
<dbReference type="Proteomes" id="UP000307706">
    <property type="component" value="Unassembled WGS sequence"/>
</dbReference>
<evidence type="ECO:0000313" key="17">
    <source>
        <dbReference type="EMBL" id="TMP55729.1"/>
    </source>
</evidence>
<evidence type="ECO:0000256" key="5">
    <source>
        <dbReference type="ARBA" id="ARBA00022553"/>
    </source>
</evidence>
<dbReference type="CDD" id="cd00082">
    <property type="entry name" value="HisKA"/>
    <property type="match status" value="1"/>
</dbReference>
<keyword evidence="5" id="KW-0597">Phosphoprotein</keyword>
<evidence type="ECO:0000313" key="19">
    <source>
        <dbReference type="Proteomes" id="UP000307706"/>
    </source>
</evidence>
<dbReference type="AlphaFoldDB" id="A0A5S3XKY0"/>
<dbReference type="PANTHER" id="PTHR45528">
    <property type="entry name" value="SENSOR HISTIDINE KINASE CPXA"/>
    <property type="match status" value="1"/>
</dbReference>
<evidence type="ECO:0000256" key="9">
    <source>
        <dbReference type="ARBA" id="ARBA00022777"/>
    </source>
</evidence>
<evidence type="ECO:0000256" key="13">
    <source>
        <dbReference type="ARBA" id="ARBA00023136"/>
    </source>
</evidence>
<evidence type="ECO:0000256" key="12">
    <source>
        <dbReference type="ARBA" id="ARBA00023012"/>
    </source>
</evidence>
<dbReference type="Proteomes" id="UP000305730">
    <property type="component" value="Unassembled WGS sequence"/>
</dbReference>
<dbReference type="SUPFAM" id="SSF47384">
    <property type="entry name" value="Homodimeric domain of signal transducing histidine kinase"/>
    <property type="match status" value="1"/>
</dbReference>
<evidence type="ECO:0000256" key="7">
    <source>
        <dbReference type="ARBA" id="ARBA00022692"/>
    </source>
</evidence>
<name>A0A5S3XKY0_9GAMM</name>
<evidence type="ECO:0000256" key="11">
    <source>
        <dbReference type="ARBA" id="ARBA00022989"/>
    </source>
</evidence>
<dbReference type="EMBL" id="PNCK01000094">
    <property type="protein sequence ID" value="TMP39925.1"/>
    <property type="molecule type" value="Genomic_DNA"/>
</dbReference>
<organism evidence="17 19">
    <name type="scientific">Pseudoalteromonas citrea</name>
    <dbReference type="NCBI Taxonomy" id="43655"/>
    <lineage>
        <taxon>Bacteria</taxon>
        <taxon>Pseudomonadati</taxon>
        <taxon>Pseudomonadota</taxon>
        <taxon>Gammaproteobacteria</taxon>
        <taxon>Alteromonadales</taxon>
        <taxon>Pseudoalteromonadaceae</taxon>
        <taxon>Pseudoalteromonas</taxon>
    </lineage>
</organism>
<evidence type="ECO:0000256" key="4">
    <source>
        <dbReference type="ARBA" id="ARBA00022475"/>
    </source>
</evidence>
<keyword evidence="8" id="KW-0547">Nucleotide-binding</keyword>
<protein>
    <recommendedName>
        <fullName evidence="3">histidine kinase</fullName>
        <ecNumber evidence="3">2.7.13.3</ecNumber>
    </recommendedName>
</protein>
<evidence type="ECO:0000313" key="16">
    <source>
        <dbReference type="EMBL" id="TMP39925.1"/>
    </source>
</evidence>
<dbReference type="OrthoDB" id="6309265at2"/>
<feature type="domain" description="Signal transduction histidine kinase dimerisation/phosphoacceptor" evidence="15">
    <location>
        <begin position="203"/>
        <end position="269"/>
    </location>
</feature>
<reference evidence="18 19" key="2">
    <citation type="submission" date="2019-06" db="EMBL/GenBank/DDBJ databases">
        <title>Co-occurence of chitin degradation, pigmentation and bioactivity in marine Pseudoalteromonas.</title>
        <authorList>
            <person name="Sonnenschein E.C."/>
            <person name="Bech P.K."/>
        </authorList>
    </citation>
    <scope>NUCLEOTIDE SEQUENCE [LARGE SCALE GENOMIC DNA]</scope>
    <source>
        <strain evidence="19">S2231</strain>
        <strain evidence="16 18">S2233</strain>
    </source>
</reference>
<evidence type="ECO:0000256" key="14">
    <source>
        <dbReference type="SAM" id="Phobius"/>
    </source>
</evidence>
<dbReference type="InterPro" id="IPR036097">
    <property type="entry name" value="HisK_dim/P_sf"/>
</dbReference>
<proteinExistence type="predicted"/>
<dbReference type="GO" id="GO:0005886">
    <property type="term" value="C:plasma membrane"/>
    <property type="evidence" value="ECO:0007669"/>
    <property type="project" value="UniProtKB-SubCell"/>
</dbReference>
<keyword evidence="6" id="KW-0808">Transferase</keyword>
<keyword evidence="9" id="KW-0418">Kinase</keyword>
<comment type="subcellular location">
    <subcellularLocation>
        <location evidence="2">Cell membrane</location>
        <topology evidence="2">Multi-pass membrane protein</topology>
    </subcellularLocation>
</comment>
<dbReference type="GO" id="GO:0000155">
    <property type="term" value="F:phosphorelay sensor kinase activity"/>
    <property type="evidence" value="ECO:0007669"/>
    <property type="project" value="InterPro"/>
</dbReference>
<dbReference type="PANTHER" id="PTHR45528:SF1">
    <property type="entry name" value="SENSOR HISTIDINE KINASE CPXA"/>
    <property type="match status" value="1"/>
</dbReference>
<keyword evidence="7 14" id="KW-0812">Transmembrane</keyword>
<keyword evidence="18" id="KW-1185">Reference proteome</keyword>
<evidence type="ECO:0000259" key="15">
    <source>
        <dbReference type="SMART" id="SM00388"/>
    </source>
</evidence>
<dbReference type="RefSeq" id="WP_138598411.1">
    <property type="nucleotide sequence ID" value="NZ_PNCK01000094.1"/>
</dbReference>
<evidence type="ECO:0000256" key="2">
    <source>
        <dbReference type="ARBA" id="ARBA00004651"/>
    </source>
</evidence>
<evidence type="ECO:0000256" key="6">
    <source>
        <dbReference type="ARBA" id="ARBA00022679"/>
    </source>
</evidence>
<feature type="transmembrane region" description="Helical" evidence="14">
    <location>
        <begin position="7"/>
        <end position="29"/>
    </location>
</feature>
<keyword evidence="13 14" id="KW-0472">Membrane</keyword>
<dbReference type="EMBL" id="PNCL01000096">
    <property type="protein sequence ID" value="TMP55729.1"/>
    <property type="molecule type" value="Genomic_DNA"/>
</dbReference>
<reference evidence="17" key="3">
    <citation type="submission" date="2019-09" db="EMBL/GenBank/DDBJ databases">
        <title>Co-occurence of chitin degradation, pigmentation and bioactivity in marine Pseudoalteromonas.</title>
        <authorList>
            <person name="Sonnenschein E.C."/>
            <person name="Bech P.K."/>
        </authorList>
    </citation>
    <scope>NUCLEOTIDE SEQUENCE</scope>
    <source>
        <strain evidence="17">S2231</strain>
    </source>
</reference>
<dbReference type="InterPro" id="IPR003661">
    <property type="entry name" value="HisK_dim/P_dom"/>
</dbReference>
<dbReference type="InterPro" id="IPR036890">
    <property type="entry name" value="HATPase_C_sf"/>
</dbReference>
<evidence type="ECO:0000256" key="8">
    <source>
        <dbReference type="ARBA" id="ARBA00022741"/>
    </source>
</evidence>
<dbReference type="EC" id="2.7.13.3" evidence="3"/>
<reference evidence="18 19" key="1">
    <citation type="submission" date="2017-12" db="EMBL/GenBank/DDBJ databases">
        <authorList>
            <person name="Paulsen S."/>
            <person name="Gram L.K."/>
        </authorList>
    </citation>
    <scope>NUCLEOTIDE SEQUENCE [LARGE SCALE GENOMIC DNA]</scope>
    <source>
        <strain evidence="17 19">S2231</strain>
        <strain evidence="16 18">S2233</strain>
    </source>
</reference>
<keyword evidence="12" id="KW-0902">Two-component regulatory system</keyword>
<dbReference type="SUPFAM" id="SSF55874">
    <property type="entry name" value="ATPase domain of HSP90 chaperone/DNA topoisomerase II/histidine kinase"/>
    <property type="match status" value="1"/>
</dbReference>